<evidence type="ECO:0000313" key="4">
    <source>
        <dbReference type="Proteomes" id="UP001596074"/>
    </source>
</evidence>
<dbReference type="InterPro" id="IPR020471">
    <property type="entry name" value="AKR"/>
</dbReference>
<dbReference type="InterPro" id="IPR036812">
    <property type="entry name" value="NAD(P)_OxRdtase_dom_sf"/>
</dbReference>
<keyword evidence="1" id="KW-0560">Oxidoreductase</keyword>
<dbReference type="Gene3D" id="3.20.20.100">
    <property type="entry name" value="NADP-dependent oxidoreductase domain"/>
    <property type="match status" value="1"/>
</dbReference>
<proteinExistence type="predicted"/>
<evidence type="ECO:0000313" key="3">
    <source>
        <dbReference type="EMBL" id="MFC5752315.1"/>
    </source>
</evidence>
<evidence type="ECO:0000259" key="2">
    <source>
        <dbReference type="Pfam" id="PF00248"/>
    </source>
</evidence>
<feature type="domain" description="NADP-dependent oxidoreductase" evidence="2">
    <location>
        <begin position="16"/>
        <end position="295"/>
    </location>
</feature>
<dbReference type="Pfam" id="PF00248">
    <property type="entry name" value="Aldo_ket_red"/>
    <property type="match status" value="1"/>
</dbReference>
<dbReference type="PANTHER" id="PTHR43364:SF4">
    <property type="entry name" value="NAD(P)-LINKED OXIDOREDUCTASE SUPERFAMILY PROTEIN"/>
    <property type="match status" value="1"/>
</dbReference>
<gene>
    <name evidence="3" type="ORF">ACFPZN_42455</name>
</gene>
<name>A0ABW1ADB2_9ACTN</name>
<sequence length="324" mass="35188">MRYRLLGRTGLRVSEVFLGALAFGEAAGGASLKEARRILDVYADAGGNVLDTANNYGGGHSERDLGELLQGRRDRFVLGTKYTWTRDTTDPNAAGNHRKNLVRSLEESLRRLRTDYVDLYWAHIWDPYTPVEETVRALDDAVRAGKVLHVGFSDTPAWTVARAVTLAEWHGHERPAAIQVPYNVLQRDVERELLPMAENLGLTVAAWSPLAKGTLAGRHDPATLEGPARRAAEEVSAIAAEVGATPAQVALAWTRARSRAVHPLVGVSKAAQMEDVLGALDLVLPGEAVARLDAAGDFELGFPGNFITQAAPLYGETYHRIDPA</sequence>
<organism evidence="3 4">
    <name type="scientific">Actinomadura rugatobispora</name>
    <dbReference type="NCBI Taxonomy" id="1994"/>
    <lineage>
        <taxon>Bacteria</taxon>
        <taxon>Bacillati</taxon>
        <taxon>Actinomycetota</taxon>
        <taxon>Actinomycetes</taxon>
        <taxon>Streptosporangiales</taxon>
        <taxon>Thermomonosporaceae</taxon>
        <taxon>Actinomadura</taxon>
    </lineage>
</organism>
<dbReference type="CDD" id="cd19080">
    <property type="entry name" value="AKR_AKR9A_9B"/>
    <property type="match status" value="1"/>
</dbReference>
<accession>A0ABW1ADB2</accession>
<dbReference type="Proteomes" id="UP001596074">
    <property type="component" value="Unassembled WGS sequence"/>
</dbReference>
<dbReference type="PRINTS" id="PR00069">
    <property type="entry name" value="ALDKETRDTASE"/>
</dbReference>
<dbReference type="RefSeq" id="WP_378288275.1">
    <property type="nucleotide sequence ID" value="NZ_JBHSON010000085.1"/>
</dbReference>
<evidence type="ECO:0000256" key="1">
    <source>
        <dbReference type="ARBA" id="ARBA00023002"/>
    </source>
</evidence>
<dbReference type="SUPFAM" id="SSF51430">
    <property type="entry name" value="NAD(P)-linked oxidoreductase"/>
    <property type="match status" value="1"/>
</dbReference>
<reference evidence="4" key="1">
    <citation type="journal article" date="2019" name="Int. J. Syst. Evol. Microbiol.">
        <title>The Global Catalogue of Microorganisms (GCM) 10K type strain sequencing project: providing services to taxonomists for standard genome sequencing and annotation.</title>
        <authorList>
            <consortium name="The Broad Institute Genomics Platform"/>
            <consortium name="The Broad Institute Genome Sequencing Center for Infectious Disease"/>
            <person name="Wu L."/>
            <person name="Ma J."/>
        </authorList>
    </citation>
    <scope>NUCLEOTIDE SEQUENCE [LARGE SCALE GENOMIC DNA]</scope>
    <source>
        <strain evidence="4">KCTC 42087</strain>
    </source>
</reference>
<comment type="caution">
    <text evidence="3">The sequence shown here is derived from an EMBL/GenBank/DDBJ whole genome shotgun (WGS) entry which is preliminary data.</text>
</comment>
<dbReference type="PANTHER" id="PTHR43364">
    <property type="entry name" value="NADH-SPECIFIC METHYLGLYOXAL REDUCTASE-RELATED"/>
    <property type="match status" value="1"/>
</dbReference>
<dbReference type="InterPro" id="IPR023210">
    <property type="entry name" value="NADP_OxRdtase_dom"/>
</dbReference>
<keyword evidence="4" id="KW-1185">Reference proteome</keyword>
<protein>
    <submittedName>
        <fullName evidence="3">Aldo/keto reductase</fullName>
    </submittedName>
</protein>
<dbReference type="InterPro" id="IPR050523">
    <property type="entry name" value="AKR_Detox_Biosynth"/>
</dbReference>
<dbReference type="EMBL" id="JBHSON010000085">
    <property type="protein sequence ID" value="MFC5752315.1"/>
    <property type="molecule type" value="Genomic_DNA"/>
</dbReference>